<dbReference type="InterPro" id="IPR038769">
    <property type="entry name" value="MTC4"/>
</dbReference>
<feature type="compositionally biased region" description="Basic and acidic residues" evidence="1">
    <location>
        <begin position="983"/>
        <end position="995"/>
    </location>
</feature>
<proteinExistence type="predicted"/>
<protein>
    <submittedName>
        <fullName evidence="3">Uncharacterized protein</fullName>
    </submittedName>
</protein>
<evidence type="ECO:0000256" key="1">
    <source>
        <dbReference type="SAM" id="MobiDB-lite"/>
    </source>
</evidence>
<comment type="caution">
    <text evidence="3">The sequence shown here is derived from an EMBL/GenBank/DDBJ whole genome shotgun (WGS) entry which is preliminary data.</text>
</comment>
<feature type="region of interest" description="Disordered" evidence="1">
    <location>
        <begin position="328"/>
        <end position="350"/>
    </location>
</feature>
<keyword evidence="2" id="KW-1133">Transmembrane helix</keyword>
<dbReference type="PANTHER" id="PTHR38426:SF1">
    <property type="entry name" value="MAINTENANCE OF TELOMERE CAPPING PROTEIN 4"/>
    <property type="match status" value="1"/>
</dbReference>
<feature type="compositionally biased region" description="Polar residues" evidence="1">
    <location>
        <begin position="1026"/>
        <end position="1041"/>
    </location>
</feature>
<feature type="compositionally biased region" description="Acidic residues" evidence="1">
    <location>
        <begin position="865"/>
        <end position="882"/>
    </location>
</feature>
<dbReference type="PANTHER" id="PTHR38426">
    <property type="entry name" value="MAINTENANCE OF TELOMERE CAPPING PROTEIN 4"/>
    <property type="match status" value="1"/>
</dbReference>
<dbReference type="EMBL" id="JAVRRG010000016">
    <property type="protein sequence ID" value="KAK5097749.1"/>
    <property type="molecule type" value="Genomic_DNA"/>
</dbReference>
<feature type="region of interest" description="Disordered" evidence="1">
    <location>
        <begin position="1026"/>
        <end position="1071"/>
    </location>
</feature>
<keyword evidence="2" id="KW-0472">Membrane</keyword>
<gene>
    <name evidence="3" type="ORF">LTR24_002005</name>
</gene>
<feature type="region of interest" description="Disordered" evidence="1">
    <location>
        <begin position="855"/>
        <end position="1009"/>
    </location>
</feature>
<feature type="compositionally biased region" description="Low complexity" evidence="1">
    <location>
        <begin position="805"/>
        <end position="814"/>
    </location>
</feature>
<feature type="transmembrane region" description="Helical" evidence="2">
    <location>
        <begin position="1240"/>
        <end position="1260"/>
    </location>
</feature>
<accession>A0ABR0KIV2</accession>
<feature type="compositionally biased region" description="Basic and acidic residues" evidence="1">
    <location>
        <begin position="937"/>
        <end position="948"/>
    </location>
</feature>
<reference evidence="3 4" key="1">
    <citation type="submission" date="2023-08" db="EMBL/GenBank/DDBJ databases">
        <title>Black Yeasts Isolated from many extreme environments.</title>
        <authorList>
            <person name="Coleine C."/>
            <person name="Stajich J.E."/>
            <person name="Selbmann L."/>
        </authorList>
    </citation>
    <scope>NUCLEOTIDE SEQUENCE [LARGE SCALE GENOMIC DNA]</scope>
    <source>
        <strain evidence="3 4">CCFEE 5885</strain>
    </source>
</reference>
<feature type="compositionally biased region" description="Low complexity" evidence="1">
    <location>
        <begin position="85"/>
        <end position="101"/>
    </location>
</feature>
<keyword evidence="2" id="KW-0812">Transmembrane</keyword>
<feature type="region of interest" description="Disordered" evidence="1">
    <location>
        <begin position="409"/>
        <end position="447"/>
    </location>
</feature>
<feature type="compositionally biased region" description="Basic and acidic residues" evidence="1">
    <location>
        <begin position="728"/>
        <end position="743"/>
    </location>
</feature>
<feature type="region of interest" description="Disordered" evidence="1">
    <location>
        <begin position="207"/>
        <end position="301"/>
    </location>
</feature>
<evidence type="ECO:0000313" key="4">
    <source>
        <dbReference type="Proteomes" id="UP001345013"/>
    </source>
</evidence>
<organism evidence="3 4">
    <name type="scientific">Lithohypha guttulata</name>
    <dbReference type="NCBI Taxonomy" id="1690604"/>
    <lineage>
        <taxon>Eukaryota</taxon>
        <taxon>Fungi</taxon>
        <taxon>Dikarya</taxon>
        <taxon>Ascomycota</taxon>
        <taxon>Pezizomycotina</taxon>
        <taxon>Eurotiomycetes</taxon>
        <taxon>Chaetothyriomycetidae</taxon>
        <taxon>Chaetothyriales</taxon>
        <taxon>Trichomeriaceae</taxon>
        <taxon>Lithohypha</taxon>
    </lineage>
</organism>
<sequence length="1277" mass="141669">MSTSNGVYVPSTALPTFKSSRDPPNRQSSYVESSNASSSRTRSQARSDGGSDIGKSTGLASRQENAGPTTNGTVRRSKRSSGGFLLDSSPNSSYLSRSLLSGKGVKGKEKPDNGTITVHKTRGQLDGHDSHSSRRCSPLSSEIRSSPLARDHALSHHHQRGTSSQHGHSSLTSHGSASSRQNTSSYGFDSDPVQIVDMALRLNEARRRQASTRRNVSSAIQGKRIVSAATSIPARSSPPRQPSRQHGGLRQPTKRKPSDTEPLTPQKQTEDISEAADISPTLVRESCPEQTPDSAEDGMQISRATQNRVAKAKQYFELAYEHRRLLPHLPPLRRPDDKIDSEQPGYDSKAYNPLQYARNRKLRFRERNPIMAEEDGWHDIEKVRAWVDAIVKSHVETRHNPLECVRLPQLELSEEDKQNADNDSDPNPRRAAQAGKPRRPKSDWVTHPGDQIADAFWTEQGLNKQKIYNRDNELIYPPGTKFHFSGWRNKTPVKVPDALKHDPSSPEPPSSVKRGQAVAAPPTLPTFESANKDHSWAKTRSKFTQALRKAPKMGKKDGDGIFDTISESSDSSDSTKQAKEDRGRRRRRYSKQRHKFDLPDGDPFAPAVRGSEHAETQSPHRAAISKDRPARESIEHAILLKHLRRQSMSHSVHDEEAEKQKSSKRRNFLNSIKLDSDDRGRSSVEYDSTAPGTPVSYGFPSIAINLSPPDSRDASPTRKVRSSIFSSVKDKIQSQKDHIERTDFAQQASSNESSKPGSLGRDLDVSQYSSKGPSPMSRGTSPFTKHVDEPSMTDSAGFPLEHRGSTASKVSSKTTDSKTTDPGIHRSHRVRGMFKGGRIAQLVGNEVSRVGDFIWKRDPPRGAATDEESISDDDSDLDEMADYQDSSARTSGRPGRLRPNHSQVSEVSPSSAATKSSPNEAPQFHFQGLPSFTSPFQRDRDNKEKTTRDQSPGGTSQKAQDEEYDDDPVSTAARARRTAGKSPRMDRLAPPKLDIRSATPDGRHSSYGFGTALDLHQTRSASQVFNSAINSQPRSPTTGKRPSSAAYRHSSNNLRRSPSREDRSPSQPPSIMMHDFFRTRALLLASAVKSTNISAYCDETPQPQSAFLLSAFHATGAPSSEINKHLPARRREEHVIAARHLIEHQHKQSGEFNETLSMFTKTTTVNLHREIQILEDKVESSLFPRLQKLSDQAGQLAQKLTTTSTLAVKGVNDDVGDAMRMKRRGPYKLGRLLGYKLMEWAVVSVLWLIWFVVTVIRLGLGGMRALRAVIAWLFWLR</sequence>
<feature type="compositionally biased region" description="Polar residues" evidence="1">
    <location>
        <begin position="900"/>
        <end position="920"/>
    </location>
</feature>
<evidence type="ECO:0000313" key="3">
    <source>
        <dbReference type="EMBL" id="KAK5097749.1"/>
    </source>
</evidence>
<feature type="compositionally biased region" description="Basic residues" evidence="1">
    <location>
        <begin position="584"/>
        <end position="594"/>
    </location>
</feature>
<feature type="compositionally biased region" description="Polar residues" evidence="1">
    <location>
        <begin position="766"/>
        <end position="783"/>
    </location>
</feature>
<feature type="compositionally biased region" description="Low complexity" evidence="1">
    <location>
        <begin position="161"/>
        <end position="179"/>
    </location>
</feature>
<keyword evidence="4" id="KW-1185">Reference proteome</keyword>
<dbReference type="Proteomes" id="UP001345013">
    <property type="component" value="Unassembled WGS sequence"/>
</dbReference>
<feature type="compositionally biased region" description="Basic and acidic residues" evidence="1">
    <location>
        <begin position="651"/>
        <end position="661"/>
    </location>
</feature>
<feature type="compositionally biased region" description="Polar residues" evidence="1">
    <location>
        <begin position="58"/>
        <end position="74"/>
    </location>
</feature>
<feature type="region of interest" description="Disordered" evidence="1">
    <location>
        <begin position="493"/>
        <end position="631"/>
    </location>
</feature>
<feature type="compositionally biased region" description="Polar residues" evidence="1">
    <location>
        <begin position="949"/>
        <end position="958"/>
    </location>
</feature>
<feature type="region of interest" description="Disordered" evidence="1">
    <location>
        <begin position="1"/>
        <end position="190"/>
    </location>
</feature>
<feature type="region of interest" description="Disordered" evidence="1">
    <location>
        <begin position="644"/>
        <end position="836"/>
    </location>
</feature>
<feature type="compositionally biased region" description="Basic and acidic residues" evidence="1">
    <location>
        <begin position="674"/>
        <end position="684"/>
    </location>
</feature>
<feature type="compositionally biased region" description="Low complexity" evidence="1">
    <location>
        <begin position="28"/>
        <end position="47"/>
    </location>
</feature>
<name>A0ABR0KIV2_9EURO</name>
<evidence type="ECO:0000256" key="2">
    <source>
        <dbReference type="SAM" id="Phobius"/>
    </source>
</evidence>
<feature type="compositionally biased region" description="Polar residues" evidence="1">
    <location>
        <begin position="744"/>
        <end position="756"/>
    </location>
</feature>
<feature type="compositionally biased region" description="Low complexity" evidence="1">
    <location>
        <begin position="235"/>
        <end position="245"/>
    </location>
</feature>
<feature type="compositionally biased region" description="Basic and acidic residues" evidence="1">
    <location>
        <begin position="123"/>
        <end position="132"/>
    </location>
</feature>